<evidence type="ECO:0000256" key="1">
    <source>
        <dbReference type="ARBA" id="ARBA00010617"/>
    </source>
</evidence>
<evidence type="ECO:0000256" key="2">
    <source>
        <dbReference type="ARBA" id="ARBA00022617"/>
    </source>
</evidence>
<evidence type="ECO:0000256" key="4">
    <source>
        <dbReference type="ARBA" id="ARBA00023002"/>
    </source>
</evidence>
<keyword evidence="3" id="KW-0479">Metal-binding</keyword>
<evidence type="ECO:0000256" key="7">
    <source>
        <dbReference type="SAM" id="Phobius"/>
    </source>
</evidence>
<protein>
    <submittedName>
        <fullName evidence="8">Cytochrome P450</fullName>
    </submittedName>
</protein>
<dbReference type="GO" id="GO:0020037">
    <property type="term" value="F:heme binding"/>
    <property type="evidence" value="ECO:0007669"/>
    <property type="project" value="InterPro"/>
</dbReference>
<comment type="similarity">
    <text evidence="1">Belongs to the cytochrome P450 family.</text>
</comment>
<reference evidence="8 9" key="1">
    <citation type="submission" date="2023-12" db="EMBL/GenBank/DDBJ databases">
        <title>A high-quality genome assembly for Dillenia turbinata (Dilleniales).</title>
        <authorList>
            <person name="Chanderbali A."/>
        </authorList>
    </citation>
    <scope>NUCLEOTIDE SEQUENCE [LARGE SCALE GENOMIC DNA]</scope>
    <source>
        <strain evidence="8">LSX21</strain>
        <tissue evidence="8">Leaf</tissue>
    </source>
</reference>
<keyword evidence="7" id="KW-0812">Transmembrane</keyword>
<dbReference type="Pfam" id="PF00067">
    <property type="entry name" value="p450"/>
    <property type="match status" value="1"/>
</dbReference>
<name>A0AAN8WGR6_9MAGN</name>
<evidence type="ECO:0000313" key="9">
    <source>
        <dbReference type="Proteomes" id="UP001370490"/>
    </source>
</evidence>
<accession>A0AAN8WGR6</accession>
<gene>
    <name evidence="8" type="ORF">RJ641_001154</name>
</gene>
<dbReference type="GO" id="GO:0016705">
    <property type="term" value="F:oxidoreductase activity, acting on paired donors, with incorporation or reduction of molecular oxygen"/>
    <property type="evidence" value="ECO:0007669"/>
    <property type="project" value="InterPro"/>
</dbReference>
<dbReference type="GO" id="GO:0004497">
    <property type="term" value="F:monooxygenase activity"/>
    <property type="evidence" value="ECO:0007669"/>
    <property type="project" value="UniProtKB-KW"/>
</dbReference>
<keyword evidence="2" id="KW-0349">Heme</keyword>
<dbReference type="GO" id="GO:0005506">
    <property type="term" value="F:iron ion binding"/>
    <property type="evidence" value="ECO:0007669"/>
    <property type="project" value="InterPro"/>
</dbReference>
<dbReference type="AlphaFoldDB" id="A0AAN8WGR6"/>
<dbReference type="PANTHER" id="PTHR47950">
    <property type="entry name" value="CYTOCHROME P450, FAMILY 76, SUBFAMILY C, POLYPEPTIDE 5-RELATED"/>
    <property type="match status" value="1"/>
</dbReference>
<dbReference type="InterPro" id="IPR001128">
    <property type="entry name" value="Cyt_P450"/>
</dbReference>
<organism evidence="8 9">
    <name type="scientific">Dillenia turbinata</name>
    <dbReference type="NCBI Taxonomy" id="194707"/>
    <lineage>
        <taxon>Eukaryota</taxon>
        <taxon>Viridiplantae</taxon>
        <taxon>Streptophyta</taxon>
        <taxon>Embryophyta</taxon>
        <taxon>Tracheophyta</taxon>
        <taxon>Spermatophyta</taxon>
        <taxon>Magnoliopsida</taxon>
        <taxon>eudicotyledons</taxon>
        <taxon>Gunneridae</taxon>
        <taxon>Pentapetalae</taxon>
        <taxon>Dilleniales</taxon>
        <taxon>Dilleniaceae</taxon>
        <taxon>Dillenia</taxon>
    </lineage>
</organism>
<dbReference type="SUPFAM" id="SSF48264">
    <property type="entry name" value="Cytochrome P450"/>
    <property type="match status" value="1"/>
</dbReference>
<keyword evidence="7" id="KW-1133">Transmembrane helix</keyword>
<keyword evidence="6" id="KW-0503">Monooxygenase</keyword>
<evidence type="ECO:0000256" key="6">
    <source>
        <dbReference type="ARBA" id="ARBA00023033"/>
    </source>
</evidence>
<evidence type="ECO:0000313" key="8">
    <source>
        <dbReference type="EMBL" id="KAK6947681.1"/>
    </source>
</evidence>
<feature type="transmembrane region" description="Helical" evidence="7">
    <location>
        <begin position="6"/>
        <end position="24"/>
    </location>
</feature>
<dbReference type="Gene3D" id="1.10.630.10">
    <property type="entry name" value="Cytochrome P450"/>
    <property type="match status" value="1"/>
</dbReference>
<keyword evidence="7" id="KW-0472">Membrane</keyword>
<dbReference type="Proteomes" id="UP001370490">
    <property type="component" value="Unassembled WGS sequence"/>
</dbReference>
<keyword evidence="4" id="KW-0560">Oxidoreductase</keyword>
<dbReference type="EMBL" id="JBAMMX010000001">
    <property type="protein sequence ID" value="KAK6947681.1"/>
    <property type="molecule type" value="Genomic_DNA"/>
</dbReference>
<sequence>MELYSFLLLILLILISTHFLLRLAQHLLPSKKRLPPGPIGLPIMGDLITIGDRPHESLAKLAKTHGPLMTVKLGFTTTVVACSTEMSKEILQKNDQAFIGRPVPDAVTAENGYDVSMAWLPGGPKWRNLRKLCTSQVFTTQRLDALQSLRHQMVDKMVKRVTDASKQGEELHIGKLVFGTNLNLLSNSMFSDDILDPNLRANAIEELKELIWKIMELAGKPNLADCFPFLKPLDPQGIRRKIKVSYDRLHALLDEIIGRRLKHRENGMPRRDDFLDVLLDHTQEKDNEDFGMLDVKVLLTVACAWQLTAFSLVVSRLCLAVGRFEYGG</sequence>
<comment type="caution">
    <text evidence="8">The sequence shown here is derived from an EMBL/GenBank/DDBJ whole genome shotgun (WGS) entry which is preliminary data.</text>
</comment>
<dbReference type="InterPro" id="IPR036396">
    <property type="entry name" value="Cyt_P450_sf"/>
</dbReference>
<keyword evidence="9" id="KW-1185">Reference proteome</keyword>
<dbReference type="PANTHER" id="PTHR47950:SF4">
    <property type="entry name" value="GERANIOL 8-HYDROXYLASE-LIKE"/>
    <property type="match status" value="1"/>
</dbReference>
<keyword evidence="5" id="KW-0408">Iron</keyword>
<evidence type="ECO:0000256" key="5">
    <source>
        <dbReference type="ARBA" id="ARBA00023004"/>
    </source>
</evidence>
<proteinExistence type="inferred from homology"/>
<evidence type="ECO:0000256" key="3">
    <source>
        <dbReference type="ARBA" id="ARBA00022723"/>
    </source>
</evidence>